<evidence type="ECO:0000256" key="1">
    <source>
        <dbReference type="ARBA" id="ARBA00004496"/>
    </source>
</evidence>
<evidence type="ECO:0000313" key="7">
    <source>
        <dbReference type="Proteomes" id="UP000298179"/>
    </source>
</evidence>
<dbReference type="Proteomes" id="UP000298179">
    <property type="component" value="Unassembled WGS sequence"/>
</dbReference>
<evidence type="ECO:0000259" key="5">
    <source>
        <dbReference type="Pfam" id="PF02631"/>
    </source>
</evidence>
<feature type="domain" description="RecX second three-helical" evidence="5">
    <location>
        <begin position="74"/>
        <end position="114"/>
    </location>
</feature>
<accession>A0A4Y8RH51</accession>
<dbReference type="EMBL" id="SOZD01000004">
    <property type="protein sequence ID" value="TFF21978.1"/>
    <property type="molecule type" value="Genomic_DNA"/>
</dbReference>
<name>A0A4Y8RH51_9HYPH</name>
<comment type="caution">
    <text evidence="6">The sequence shown here is derived from an EMBL/GenBank/DDBJ whole genome shotgun (WGS) entry which is preliminary data.</text>
</comment>
<evidence type="ECO:0000313" key="6">
    <source>
        <dbReference type="EMBL" id="TFF21978.1"/>
    </source>
</evidence>
<dbReference type="OrthoDB" id="5507982at2"/>
<reference evidence="6 7" key="1">
    <citation type="submission" date="2019-03" db="EMBL/GenBank/DDBJ databases">
        <title>Jiella endophytica sp. nov., a novel endophytic bacterium isolated from root of Ficus microcarpa Linn. f.</title>
        <authorList>
            <person name="Tuo L."/>
        </authorList>
    </citation>
    <scope>NUCLEOTIDE SEQUENCE [LARGE SCALE GENOMIC DNA]</scope>
    <source>
        <strain evidence="6 7">CBS5Q-3</strain>
    </source>
</reference>
<organism evidence="6 7">
    <name type="scientific">Jiella endophytica</name>
    <dbReference type="NCBI Taxonomy" id="2558362"/>
    <lineage>
        <taxon>Bacteria</taxon>
        <taxon>Pseudomonadati</taxon>
        <taxon>Pseudomonadota</taxon>
        <taxon>Alphaproteobacteria</taxon>
        <taxon>Hyphomicrobiales</taxon>
        <taxon>Aurantimonadaceae</taxon>
        <taxon>Jiella</taxon>
    </lineage>
</organism>
<comment type="subcellular location">
    <subcellularLocation>
        <location evidence="1">Cytoplasm</location>
    </subcellularLocation>
</comment>
<evidence type="ECO:0000256" key="2">
    <source>
        <dbReference type="ARBA" id="ARBA00009695"/>
    </source>
</evidence>
<comment type="similarity">
    <text evidence="2">Belongs to the RecX family.</text>
</comment>
<dbReference type="InterPro" id="IPR053924">
    <property type="entry name" value="RecX_HTH_2nd"/>
</dbReference>
<gene>
    <name evidence="6" type="ORF">E3C22_15115</name>
</gene>
<keyword evidence="7" id="KW-1185">Reference proteome</keyword>
<evidence type="ECO:0000256" key="3">
    <source>
        <dbReference type="ARBA" id="ARBA00018111"/>
    </source>
</evidence>
<evidence type="ECO:0000256" key="4">
    <source>
        <dbReference type="ARBA" id="ARBA00022490"/>
    </source>
</evidence>
<proteinExistence type="inferred from homology"/>
<protein>
    <recommendedName>
        <fullName evidence="3">Regulatory protein RecX</fullName>
    </recommendedName>
</protein>
<keyword evidence="4" id="KW-0963">Cytoplasm</keyword>
<dbReference type="GO" id="GO:0005737">
    <property type="term" value="C:cytoplasm"/>
    <property type="evidence" value="ECO:0007669"/>
    <property type="project" value="UniProtKB-SubCell"/>
</dbReference>
<dbReference type="RefSeq" id="WP_134762862.1">
    <property type="nucleotide sequence ID" value="NZ_SOZD01000004.1"/>
</dbReference>
<sequence length="171" mass="19139">MTKRSDQPKPVTAEWLMRAAAHYVERYATSTENLRKVLKRKVYRRAQAAGDEPERHAALVEETLARFIELGLVDDRAYAEARLASFRRRGASRAVATAKLIEKGVPRDLVEATLAADETSETEAAAAYARRRRFGPHRGPGREHRRDKEIAAMVRAGFPLRLAVAAVDDDS</sequence>
<dbReference type="Pfam" id="PF02631">
    <property type="entry name" value="RecX_HTH2"/>
    <property type="match status" value="1"/>
</dbReference>
<dbReference type="AlphaFoldDB" id="A0A4Y8RH51"/>